<evidence type="ECO:0000313" key="2">
    <source>
        <dbReference type="EMBL" id="OAY24502.1"/>
    </source>
</evidence>
<accession>A0A2C9U4Z7</accession>
<evidence type="ECO:0000256" key="1">
    <source>
        <dbReference type="SAM" id="Phobius"/>
    </source>
</evidence>
<dbReference type="Pfam" id="PF20100">
    <property type="entry name" value="DUF6490"/>
    <property type="match status" value="1"/>
</dbReference>
<protein>
    <submittedName>
        <fullName evidence="2">Uncharacterized protein</fullName>
    </submittedName>
</protein>
<keyword evidence="1" id="KW-0812">Transmembrane</keyword>
<sequence>MSPNHESQFPTASSSSSFALPISYFYITFNCITTIYRAYVNNDMPMVAFIVFVFLGYFVLDYCLANYRRLPESPMKEFLKITIWALSSAIFFGFCYQFSTFTSLVAVVTMYGFAIVGSVFLFYFYFLHENDQKGCVSLEILLCSCDRRGLGDKNKTGGLENV</sequence>
<name>A0A2C9U4Z7_MANES</name>
<feature type="transmembrane region" description="Helical" evidence="1">
    <location>
        <begin position="21"/>
        <end position="40"/>
    </location>
</feature>
<feature type="transmembrane region" description="Helical" evidence="1">
    <location>
        <begin position="105"/>
        <end position="126"/>
    </location>
</feature>
<dbReference type="PANTHER" id="PTHR46610">
    <property type="entry name" value="OS05G0181300 PROTEIN"/>
    <property type="match status" value="1"/>
</dbReference>
<dbReference type="PANTHER" id="PTHR46610:SF20">
    <property type="entry name" value="OS05G0181300 PROTEIN"/>
    <property type="match status" value="1"/>
</dbReference>
<keyword evidence="1" id="KW-1133">Transmembrane helix</keyword>
<organism evidence="2 3">
    <name type="scientific">Manihot esculenta</name>
    <name type="common">Cassava</name>
    <name type="synonym">Jatropha manihot</name>
    <dbReference type="NCBI Taxonomy" id="3983"/>
    <lineage>
        <taxon>Eukaryota</taxon>
        <taxon>Viridiplantae</taxon>
        <taxon>Streptophyta</taxon>
        <taxon>Embryophyta</taxon>
        <taxon>Tracheophyta</taxon>
        <taxon>Spermatophyta</taxon>
        <taxon>Magnoliopsida</taxon>
        <taxon>eudicotyledons</taxon>
        <taxon>Gunneridae</taxon>
        <taxon>Pentapetalae</taxon>
        <taxon>rosids</taxon>
        <taxon>fabids</taxon>
        <taxon>Malpighiales</taxon>
        <taxon>Euphorbiaceae</taxon>
        <taxon>Crotonoideae</taxon>
        <taxon>Manihoteae</taxon>
        <taxon>Manihot</taxon>
    </lineage>
</organism>
<feature type="transmembrane region" description="Helical" evidence="1">
    <location>
        <begin position="46"/>
        <end position="65"/>
    </location>
</feature>
<dbReference type="Gramene" id="Manes.17G020900.1.v8.1">
    <property type="protein sequence ID" value="Manes.17G020900.1.v8.1.CDS.1"/>
    <property type="gene ID" value="Manes.17G020900.v8.1"/>
</dbReference>
<keyword evidence="1" id="KW-0472">Membrane</keyword>
<comment type="caution">
    <text evidence="2">The sequence shown here is derived from an EMBL/GenBank/DDBJ whole genome shotgun (WGS) entry which is preliminary data.</text>
</comment>
<dbReference type="AlphaFoldDB" id="A0A2C9U4Z7"/>
<dbReference type="InterPro" id="IPR045501">
    <property type="entry name" value="DUF6490"/>
</dbReference>
<proteinExistence type="predicted"/>
<keyword evidence="3" id="KW-1185">Reference proteome</keyword>
<feature type="transmembrane region" description="Helical" evidence="1">
    <location>
        <begin position="77"/>
        <end position="99"/>
    </location>
</feature>
<dbReference type="EMBL" id="CM004403">
    <property type="protein sequence ID" value="OAY24502.1"/>
    <property type="molecule type" value="Genomic_DNA"/>
</dbReference>
<gene>
    <name evidence="2" type="ORF">MANES_17G020900v8</name>
</gene>
<evidence type="ECO:0000313" key="3">
    <source>
        <dbReference type="Proteomes" id="UP000091857"/>
    </source>
</evidence>
<reference evidence="3" key="1">
    <citation type="journal article" date="2016" name="Nat. Biotechnol.">
        <title>Sequencing wild and cultivated cassava and related species reveals extensive interspecific hybridization and genetic diversity.</title>
        <authorList>
            <person name="Bredeson J.V."/>
            <person name="Lyons J.B."/>
            <person name="Prochnik S.E."/>
            <person name="Wu G.A."/>
            <person name="Ha C.M."/>
            <person name="Edsinger-Gonzales E."/>
            <person name="Grimwood J."/>
            <person name="Schmutz J."/>
            <person name="Rabbi I.Y."/>
            <person name="Egesi C."/>
            <person name="Nauluvula P."/>
            <person name="Lebot V."/>
            <person name="Ndunguru J."/>
            <person name="Mkamilo G."/>
            <person name="Bart R.S."/>
            <person name="Setter T.L."/>
            <person name="Gleadow R.M."/>
            <person name="Kulakow P."/>
            <person name="Ferguson M.E."/>
            <person name="Rounsley S."/>
            <person name="Rokhsar D.S."/>
        </authorList>
    </citation>
    <scope>NUCLEOTIDE SEQUENCE [LARGE SCALE GENOMIC DNA]</scope>
    <source>
        <strain evidence="3">cv. AM560-2</strain>
    </source>
</reference>
<dbReference type="Proteomes" id="UP000091857">
    <property type="component" value="Chromosome 17"/>
</dbReference>